<proteinExistence type="predicted"/>
<dbReference type="Proteomes" id="UP001049176">
    <property type="component" value="Chromosome 10"/>
</dbReference>
<dbReference type="RefSeq" id="XP_043003218.1">
    <property type="nucleotide sequence ID" value="XM_043159615.1"/>
</dbReference>
<dbReference type="AlphaFoldDB" id="A0A9P7UL23"/>
<dbReference type="KEGG" id="more:E1B28_002679"/>
<evidence type="ECO:0008006" key="4">
    <source>
        <dbReference type="Google" id="ProtNLM"/>
    </source>
</evidence>
<feature type="region of interest" description="Disordered" evidence="1">
    <location>
        <begin position="125"/>
        <end position="147"/>
    </location>
</feature>
<name>A0A9P7UL23_9AGAR</name>
<organism evidence="2 3">
    <name type="scientific">Marasmius oreades</name>
    <name type="common">fairy-ring Marasmius</name>
    <dbReference type="NCBI Taxonomy" id="181124"/>
    <lineage>
        <taxon>Eukaryota</taxon>
        <taxon>Fungi</taxon>
        <taxon>Dikarya</taxon>
        <taxon>Basidiomycota</taxon>
        <taxon>Agaricomycotina</taxon>
        <taxon>Agaricomycetes</taxon>
        <taxon>Agaricomycetidae</taxon>
        <taxon>Agaricales</taxon>
        <taxon>Marasmiineae</taxon>
        <taxon>Marasmiaceae</taxon>
        <taxon>Marasmius</taxon>
    </lineage>
</organism>
<evidence type="ECO:0000313" key="2">
    <source>
        <dbReference type="EMBL" id="KAG7086747.1"/>
    </source>
</evidence>
<dbReference type="OrthoDB" id="3269637at2759"/>
<sequence>MSHWVYFPTPPLPPAIYGNPVTKDDLVYVKLYFTILIGRRSVQVGNHDQPLLSIPKWQLHSFKLRDDNWIPFISFVCFAMTNSQGNLYRHQDPNQTPLTDADAPSLRSSQEVILHYECTTPSSFVDTEIDEPSTATESEHRSPTFRDEVQARDGCCPFTKASAFDSEAAHIVRHSKGDETPITIQTRQGTEVTILDSSVLHDDPEIRPDCDIYTLQYLRQNVFDPATPPYRLLPRAPVKKSPPNDAPPQFLFTAVYAAHCYHEWHTAGDDAGQLLKDWVKEYYPQGKVKRAAPPSISPPKIGADVNIFSGDLTLEEVHEAIDALDEDEARVAILCFISSLSKSQCSSAKVPSTDVQHDVLKWLDDVVP</sequence>
<keyword evidence="3" id="KW-1185">Reference proteome</keyword>
<dbReference type="EMBL" id="CM032190">
    <property type="protein sequence ID" value="KAG7086747.1"/>
    <property type="molecule type" value="Genomic_DNA"/>
</dbReference>
<comment type="caution">
    <text evidence="2">The sequence shown here is derived from an EMBL/GenBank/DDBJ whole genome shotgun (WGS) entry which is preliminary data.</text>
</comment>
<dbReference type="GeneID" id="66071755"/>
<feature type="compositionally biased region" description="Basic and acidic residues" evidence="1">
    <location>
        <begin position="137"/>
        <end position="147"/>
    </location>
</feature>
<evidence type="ECO:0000313" key="3">
    <source>
        <dbReference type="Proteomes" id="UP001049176"/>
    </source>
</evidence>
<gene>
    <name evidence="2" type="ORF">E1B28_002679</name>
</gene>
<protein>
    <recommendedName>
        <fullName evidence="4">HNH nuclease domain-containing protein</fullName>
    </recommendedName>
</protein>
<evidence type="ECO:0000256" key="1">
    <source>
        <dbReference type="SAM" id="MobiDB-lite"/>
    </source>
</evidence>
<accession>A0A9P7UL23</accession>
<reference evidence="2" key="1">
    <citation type="journal article" date="2021" name="Genome Biol. Evol.">
        <title>The assembled and annotated genome of the fairy-ring fungus Marasmius oreades.</title>
        <authorList>
            <person name="Hiltunen M."/>
            <person name="Ament-Velasquez S.L."/>
            <person name="Johannesson H."/>
        </authorList>
    </citation>
    <scope>NUCLEOTIDE SEQUENCE</scope>
    <source>
        <strain evidence="2">03SP1</strain>
    </source>
</reference>